<protein>
    <submittedName>
        <fullName evidence="3">Uncharacterized protein</fullName>
    </submittedName>
</protein>
<dbReference type="InterPro" id="IPR001298">
    <property type="entry name" value="Filamin/ABP280_rpt"/>
</dbReference>
<proteinExistence type="inferred from homology"/>
<dbReference type="InterPro" id="IPR044801">
    <property type="entry name" value="Filamin"/>
</dbReference>
<dbReference type="AlphaFoldDB" id="A0A7R8WUC8"/>
<dbReference type="PANTHER" id="PTHR38537:SF8">
    <property type="entry name" value="FILAMIN-A"/>
    <property type="match status" value="1"/>
</dbReference>
<dbReference type="FunFam" id="2.60.40.10:FF:000092">
    <property type="entry name" value="Filamin-B isoform B"/>
    <property type="match status" value="1"/>
</dbReference>
<gene>
    <name evidence="3" type="ORF">CTOB1V02_LOCUS16155</name>
</gene>
<dbReference type="Gene3D" id="2.60.40.10">
    <property type="entry name" value="Immunoglobulins"/>
    <property type="match status" value="1"/>
</dbReference>
<dbReference type="GO" id="GO:0030036">
    <property type="term" value="P:actin cytoskeleton organization"/>
    <property type="evidence" value="ECO:0007669"/>
    <property type="project" value="InterPro"/>
</dbReference>
<dbReference type="Pfam" id="PF00630">
    <property type="entry name" value="Filamin"/>
    <property type="match status" value="1"/>
</dbReference>
<dbReference type="InterPro" id="IPR017868">
    <property type="entry name" value="Filamin/ABP280_repeat-like"/>
</dbReference>
<dbReference type="SMART" id="SM00557">
    <property type="entry name" value="IG_FLMN"/>
    <property type="match status" value="1"/>
</dbReference>
<dbReference type="PROSITE" id="PS50194">
    <property type="entry name" value="FILAMIN_REPEAT"/>
    <property type="match status" value="1"/>
</dbReference>
<evidence type="ECO:0000256" key="2">
    <source>
        <dbReference type="ARBA" id="ARBA00022737"/>
    </source>
</evidence>
<sequence length="106" mass="11195">GQIPEAIHHVDKPVSFIANKNGAKGHLDCKAVSPSGVEDDCFVAPIDDDAYSIRFLPKENGIHFIHVKLNGIHVPQSPFKIQVGEDMADPAAVVAEGKGLGTVVTG</sequence>
<evidence type="ECO:0000256" key="1">
    <source>
        <dbReference type="ARBA" id="ARBA00009238"/>
    </source>
</evidence>
<keyword evidence="2" id="KW-0677">Repeat</keyword>
<name>A0A7R8WUC8_9CRUS</name>
<dbReference type="InterPro" id="IPR014756">
    <property type="entry name" value="Ig_E-set"/>
</dbReference>
<dbReference type="OrthoDB" id="5334309at2759"/>
<organism evidence="3">
    <name type="scientific">Cyprideis torosa</name>
    <dbReference type="NCBI Taxonomy" id="163714"/>
    <lineage>
        <taxon>Eukaryota</taxon>
        <taxon>Metazoa</taxon>
        <taxon>Ecdysozoa</taxon>
        <taxon>Arthropoda</taxon>
        <taxon>Crustacea</taxon>
        <taxon>Oligostraca</taxon>
        <taxon>Ostracoda</taxon>
        <taxon>Podocopa</taxon>
        <taxon>Podocopida</taxon>
        <taxon>Cytherocopina</taxon>
        <taxon>Cytheroidea</taxon>
        <taxon>Cytherideidae</taxon>
        <taxon>Cyprideis</taxon>
    </lineage>
</organism>
<dbReference type="SUPFAM" id="SSF81296">
    <property type="entry name" value="E set domains"/>
    <property type="match status" value="1"/>
</dbReference>
<feature type="non-terminal residue" evidence="3">
    <location>
        <position position="1"/>
    </location>
</feature>
<comment type="similarity">
    <text evidence="1">Belongs to the filamin family.</text>
</comment>
<dbReference type="EMBL" id="OB699761">
    <property type="protein sequence ID" value="CAD7238340.1"/>
    <property type="molecule type" value="Genomic_DNA"/>
</dbReference>
<dbReference type="InterPro" id="IPR013783">
    <property type="entry name" value="Ig-like_fold"/>
</dbReference>
<evidence type="ECO:0000313" key="3">
    <source>
        <dbReference type="EMBL" id="CAD7238340.1"/>
    </source>
</evidence>
<feature type="non-terminal residue" evidence="3">
    <location>
        <position position="106"/>
    </location>
</feature>
<dbReference type="GO" id="GO:0051015">
    <property type="term" value="F:actin filament binding"/>
    <property type="evidence" value="ECO:0007669"/>
    <property type="project" value="InterPro"/>
</dbReference>
<accession>A0A7R8WUC8</accession>
<dbReference type="PANTHER" id="PTHR38537">
    <property type="entry name" value="JITTERBUG, ISOFORM N"/>
    <property type="match status" value="1"/>
</dbReference>
<reference evidence="3" key="1">
    <citation type="submission" date="2020-11" db="EMBL/GenBank/DDBJ databases">
        <authorList>
            <person name="Tran Van P."/>
        </authorList>
    </citation>
    <scope>NUCLEOTIDE SEQUENCE</scope>
</reference>